<dbReference type="GO" id="GO:0003677">
    <property type="term" value="F:DNA binding"/>
    <property type="evidence" value="ECO:0007669"/>
    <property type="project" value="UniProtKB-KW"/>
</dbReference>
<accession>A0A1C7I975</accession>
<dbReference type="PANTHER" id="PTHR30204:SF98">
    <property type="entry name" value="HTH-TYPE TRANSCRIPTIONAL REGULATOR ADHR"/>
    <property type="match status" value="1"/>
</dbReference>
<evidence type="ECO:0000256" key="1">
    <source>
        <dbReference type="ARBA" id="ARBA00023125"/>
    </source>
</evidence>
<dbReference type="InterPro" id="IPR009061">
    <property type="entry name" value="DNA-bd_dom_put_sf"/>
</dbReference>
<dbReference type="AlphaFoldDB" id="A0A1C7I975"/>
<dbReference type="Gene3D" id="1.10.1660.10">
    <property type="match status" value="1"/>
</dbReference>
<reference evidence="3" key="1">
    <citation type="submission" date="2017-04" db="EMBL/GenBank/DDBJ databases">
        <title>Complete Genome Sequences of Twelve Strains of a Stable Defined Moderately Diverse Mouse Microbiota 2 (sDMDMm2).</title>
        <authorList>
            <person name="Uchimura Y."/>
            <person name="Wyss M."/>
            <person name="Brugiroux S."/>
            <person name="Limenitakis J.P."/>
            <person name="Stecher B."/>
            <person name="McCoy K.D."/>
            <person name="Macpherson A.J."/>
        </authorList>
    </citation>
    <scope>NUCLEOTIDE SEQUENCE</scope>
    <source>
        <strain evidence="3">YL58</strain>
    </source>
</reference>
<evidence type="ECO:0000313" key="3">
    <source>
        <dbReference type="EMBL" id="ANU76206.1"/>
    </source>
</evidence>
<dbReference type="Proteomes" id="UP000092574">
    <property type="component" value="Chromosome"/>
</dbReference>
<keyword evidence="1" id="KW-0238">DNA-binding</keyword>
<protein>
    <recommendedName>
        <fullName evidence="2">HTH merR-type domain-containing protein</fullName>
    </recommendedName>
</protein>
<feature type="domain" description="HTH merR-type" evidence="2">
    <location>
        <begin position="1"/>
        <end position="69"/>
    </location>
</feature>
<dbReference type="OrthoDB" id="9811174at2"/>
<evidence type="ECO:0000313" key="4">
    <source>
        <dbReference type="Proteomes" id="UP000092574"/>
    </source>
</evidence>
<dbReference type="SMART" id="SM00422">
    <property type="entry name" value="HTH_MERR"/>
    <property type="match status" value="1"/>
</dbReference>
<name>A0A1C7I975_9FIRM</name>
<dbReference type="KEGG" id="byl:A4V09_10780"/>
<gene>
    <name evidence="3" type="ORF">A4V09_10780</name>
</gene>
<proteinExistence type="predicted"/>
<sequence length="117" mass="13654">MTLNEASRRFHISMDKLNFYEENGLLEHRTLTGGVPDYTESDFRRIGLIHALLKSGLNMDTLKTYLNLIGNKTSSKEEQIKILRKQRFKLLDDIHEKQQSLDELDFMIDEIKKGAIK</sequence>
<organism evidence="3 4">
    <name type="scientific">Blautia pseudococcoides</name>
    <dbReference type="NCBI Taxonomy" id="1796616"/>
    <lineage>
        <taxon>Bacteria</taxon>
        <taxon>Bacillati</taxon>
        <taxon>Bacillota</taxon>
        <taxon>Clostridia</taxon>
        <taxon>Lachnospirales</taxon>
        <taxon>Lachnospiraceae</taxon>
        <taxon>Blautia</taxon>
    </lineage>
</organism>
<dbReference type="InterPro" id="IPR000551">
    <property type="entry name" value="MerR-type_HTH_dom"/>
</dbReference>
<dbReference type="GO" id="GO:0003700">
    <property type="term" value="F:DNA-binding transcription factor activity"/>
    <property type="evidence" value="ECO:0007669"/>
    <property type="project" value="InterPro"/>
</dbReference>
<dbReference type="PANTHER" id="PTHR30204">
    <property type="entry name" value="REDOX-CYCLING DRUG-SENSING TRANSCRIPTIONAL ACTIVATOR SOXR"/>
    <property type="match status" value="1"/>
</dbReference>
<dbReference type="RefSeq" id="WP_065542381.1">
    <property type="nucleotide sequence ID" value="NZ_CP015405.2"/>
</dbReference>
<dbReference type="STRING" id="1796616.A4V09_10780"/>
<keyword evidence="4" id="KW-1185">Reference proteome</keyword>
<dbReference type="InterPro" id="IPR047057">
    <property type="entry name" value="MerR_fam"/>
</dbReference>
<dbReference type="SUPFAM" id="SSF46955">
    <property type="entry name" value="Putative DNA-binding domain"/>
    <property type="match status" value="1"/>
</dbReference>
<dbReference type="EMBL" id="CP015405">
    <property type="protein sequence ID" value="ANU76206.1"/>
    <property type="molecule type" value="Genomic_DNA"/>
</dbReference>
<evidence type="ECO:0000259" key="2">
    <source>
        <dbReference type="SMART" id="SM00422"/>
    </source>
</evidence>
<dbReference type="Pfam" id="PF13411">
    <property type="entry name" value="MerR_1"/>
    <property type="match status" value="1"/>
</dbReference>